<feature type="non-terminal residue" evidence="2">
    <location>
        <position position="510"/>
    </location>
</feature>
<feature type="region of interest" description="Disordered" evidence="1">
    <location>
        <begin position="222"/>
        <end position="280"/>
    </location>
</feature>
<accession>K0RSQ6</accession>
<keyword evidence="3" id="KW-1185">Reference proteome</keyword>
<organism evidence="2 3">
    <name type="scientific">Thalassiosira oceanica</name>
    <name type="common">Marine diatom</name>
    <dbReference type="NCBI Taxonomy" id="159749"/>
    <lineage>
        <taxon>Eukaryota</taxon>
        <taxon>Sar</taxon>
        <taxon>Stramenopiles</taxon>
        <taxon>Ochrophyta</taxon>
        <taxon>Bacillariophyta</taxon>
        <taxon>Coscinodiscophyceae</taxon>
        <taxon>Thalassiosirophycidae</taxon>
        <taxon>Thalassiosirales</taxon>
        <taxon>Thalassiosiraceae</taxon>
        <taxon>Thalassiosira</taxon>
    </lineage>
</organism>
<evidence type="ECO:0000256" key="1">
    <source>
        <dbReference type="SAM" id="MobiDB-lite"/>
    </source>
</evidence>
<evidence type="ECO:0000313" key="2">
    <source>
        <dbReference type="EMBL" id="EJK51961.1"/>
    </source>
</evidence>
<comment type="caution">
    <text evidence="2">The sequence shown here is derived from an EMBL/GenBank/DDBJ whole genome shotgun (WGS) entry which is preliminary data.</text>
</comment>
<dbReference type="Proteomes" id="UP000266841">
    <property type="component" value="Unassembled WGS sequence"/>
</dbReference>
<name>K0RSQ6_THAOC</name>
<reference evidence="2 3" key="1">
    <citation type="journal article" date="2012" name="Genome Biol.">
        <title>Genome and low-iron response of an oceanic diatom adapted to chronic iron limitation.</title>
        <authorList>
            <person name="Lommer M."/>
            <person name="Specht M."/>
            <person name="Roy A.S."/>
            <person name="Kraemer L."/>
            <person name="Andreson R."/>
            <person name="Gutowska M.A."/>
            <person name="Wolf J."/>
            <person name="Bergner S.V."/>
            <person name="Schilhabel M.B."/>
            <person name="Klostermeier U.C."/>
            <person name="Beiko R.G."/>
            <person name="Rosenstiel P."/>
            <person name="Hippler M."/>
            <person name="Laroche J."/>
        </authorList>
    </citation>
    <scope>NUCLEOTIDE SEQUENCE [LARGE SCALE GENOMIC DNA]</scope>
    <source>
        <strain evidence="2 3">CCMP1005</strain>
    </source>
</reference>
<sequence>MVTPPAYRLQSPRSDLSGYARRRATATRPRPDGQFRHEDQLISSYKSFGSYFGNYWTGEEVVETDLHPFAPSALLQDGLGLCCGDQVAVMSCDGHWQAAFVGIVGDPYRTWEQRLPQPRAGESYIDLTVFVEQGQGWLDRTRFGLSDKCPTSSCERYRFKNDTRDKFCCSYHVVRVFSSDWSTHLQEIDGSTIVINYETKQVLRRLSASPSHQEAFLQRMPVQRRYPEESGGRNYGHSGHRCGPYESRSQREPYRNRWSASRMPSDDSSQRSCRQESPRFAFSGGTFRGCPVGRNYTPASKSQKPMVELKPVVKSEPTVASKPVVKSTPAVVSKPAVKPALVVDPKSTNGPVSSLLKFVQSLADPTPVAVPKPAVRSPSAVKSKPVVKSESTVASKPAVKSPPVVKSKSVVTPKPAVKLPCDPPAPRLAGPPSELLSPVRSQSDVASESLVAPPPVVELPPRPAAAPDQQDATGFAEGWTSRTSRARREPSPTSDDLHSLAVAECVKKYV</sequence>
<feature type="compositionally biased region" description="Basic and acidic residues" evidence="1">
    <location>
        <begin position="486"/>
        <end position="497"/>
    </location>
</feature>
<dbReference type="AlphaFoldDB" id="K0RSQ6"/>
<feature type="compositionally biased region" description="Low complexity" evidence="1">
    <location>
        <begin position="393"/>
        <end position="418"/>
    </location>
</feature>
<dbReference type="eggNOG" id="ENOG502QSXX">
    <property type="taxonomic scope" value="Eukaryota"/>
</dbReference>
<evidence type="ECO:0000313" key="3">
    <source>
        <dbReference type="Proteomes" id="UP000266841"/>
    </source>
</evidence>
<gene>
    <name evidence="2" type="ORF">THAOC_28817</name>
</gene>
<protein>
    <submittedName>
        <fullName evidence="2">Uncharacterized protein</fullName>
    </submittedName>
</protein>
<feature type="region of interest" description="Disordered" evidence="1">
    <location>
        <begin position="367"/>
        <end position="497"/>
    </location>
</feature>
<feature type="compositionally biased region" description="Pro residues" evidence="1">
    <location>
        <begin position="452"/>
        <end position="464"/>
    </location>
</feature>
<proteinExistence type="predicted"/>
<dbReference type="EMBL" id="AGNL01040682">
    <property type="protein sequence ID" value="EJK51961.1"/>
    <property type="molecule type" value="Genomic_DNA"/>
</dbReference>
<feature type="compositionally biased region" description="Basic and acidic residues" evidence="1">
    <location>
        <begin position="264"/>
        <end position="277"/>
    </location>
</feature>